<evidence type="ECO:0000256" key="1">
    <source>
        <dbReference type="SAM" id="MobiDB-lite"/>
    </source>
</evidence>
<feature type="compositionally biased region" description="Low complexity" evidence="1">
    <location>
        <begin position="221"/>
        <end position="238"/>
    </location>
</feature>
<reference evidence="2" key="1">
    <citation type="journal article" date="1994" name="Plasmid">
        <title>Compatible Dictyostelium mucoroides nuclear plasmids Dmp1 and Dmp2 both belong to the Ddp1 plasmid family.</title>
        <authorList>
            <person name="Kiyosawa H."/>
            <person name="Hughes J.E."/>
            <person name="Welker D.L."/>
        </authorList>
    </citation>
    <scope>NUCLEOTIDE SEQUENCE</scope>
    <source>
        <strain evidence="2">DMUC2</strain>
        <plasmid evidence="2">Dmp1 - nuclear</plasmid>
    </source>
</reference>
<dbReference type="EMBL" id="U00175">
    <property type="protein sequence ID" value="AAC14373.1"/>
    <property type="molecule type" value="Genomic_DNA"/>
</dbReference>
<organism evidence="2">
    <name type="scientific">Dictyostelium mucoroides</name>
    <name type="common">Slime mold</name>
    <dbReference type="NCBI Taxonomy" id="31287"/>
    <lineage>
        <taxon>Eukaryota</taxon>
        <taxon>Amoebozoa</taxon>
        <taxon>Evosea</taxon>
        <taxon>Eumycetozoa</taxon>
        <taxon>Dictyostelia</taxon>
        <taxon>Dictyosteliales</taxon>
        <taxon>Dictyosteliaceae</taxon>
        <taxon>Dictyostelium</taxon>
    </lineage>
</organism>
<feature type="region of interest" description="Disordered" evidence="1">
    <location>
        <begin position="173"/>
        <end position="264"/>
    </location>
</feature>
<sequence length="264" mass="30604">MDQETHNINFNNISQQLVDELIDYWSNKDKKKLKRFLKPIYGCIYDRSTREYTLSRKSFINSTIKRFITNFFDNYIVKDVDGVDVLYNKVRDLKVYIGPISRKYHFYSFKRHPNTTITTPEPHSHISIGEMVKNIKREGYYVTRTDIYNAFQGCIMCIARRRKDYVRKGDDKVTGLNMTQEGEMEEDDDDDDDDEEDEEEEVPPPRNSSRVLKSIPPKPSKPAGKKPAPSKPAATPTKLLGRNPKGISTSDISSMSKTMGNRRK</sequence>
<proteinExistence type="predicted"/>
<dbReference type="AlphaFoldDB" id="Q24013"/>
<feature type="compositionally biased region" description="Acidic residues" evidence="1">
    <location>
        <begin position="182"/>
        <end position="202"/>
    </location>
</feature>
<reference evidence="2" key="2">
    <citation type="journal article" date="1998" name="Genetics">
        <title>Dictyostelium discoideum nuclear plasmid Ddp5 is a chimera related to the Ddp1 and Ddp2 plasmid families.</title>
        <authorList>
            <person name="Rieben W.K.Jr."/>
            <person name="Gonzales C.M."/>
            <person name="Gonzales S.T."/>
            <person name="Pilkington K.J."/>
            <person name="Kiyosawa H."/>
            <person name="Hughes J.E."/>
            <person name="Welker D.L."/>
        </authorList>
    </citation>
    <scope>NUCLEOTIDE SEQUENCE</scope>
    <source>
        <strain evidence="2">DMUC2</strain>
        <plasmid evidence="2">Dmp1 - nuclear</plasmid>
    </source>
</reference>
<evidence type="ECO:0000313" key="2">
    <source>
        <dbReference type="EMBL" id="AAC14373.1"/>
    </source>
</evidence>
<protein>
    <submittedName>
        <fullName evidence="2">G5-like ORF's protein</fullName>
    </submittedName>
</protein>
<geneLocation type="plasmid" evidence="2">
    <name>Dmp1 - nuclear</name>
</geneLocation>
<accession>Q24013</accession>
<feature type="compositionally biased region" description="Polar residues" evidence="1">
    <location>
        <begin position="246"/>
        <end position="264"/>
    </location>
</feature>
<keyword evidence="2" id="KW-0614">Plasmid</keyword>
<name>Q24013_DICMU</name>